<dbReference type="EC" id="2.7.-.-" evidence="4"/>
<dbReference type="GO" id="GO:0032958">
    <property type="term" value="P:inositol phosphate biosynthetic process"/>
    <property type="evidence" value="ECO:0007669"/>
    <property type="project" value="InterPro"/>
</dbReference>
<evidence type="ECO:0000313" key="6">
    <source>
        <dbReference type="Proteomes" id="UP000050794"/>
    </source>
</evidence>
<proteinExistence type="inferred from homology"/>
<dbReference type="SUPFAM" id="SSF56104">
    <property type="entry name" value="SAICAR synthase-like"/>
    <property type="match status" value="1"/>
</dbReference>
<evidence type="ECO:0000256" key="1">
    <source>
        <dbReference type="ARBA" id="ARBA00007374"/>
    </source>
</evidence>
<dbReference type="InterPro" id="IPR038286">
    <property type="entry name" value="IPK_sf"/>
</dbReference>
<gene>
    <name evidence="5" type="ORF">TCNE_LOCUS15919</name>
</gene>
<organism evidence="6 7">
    <name type="scientific">Toxocara canis</name>
    <name type="common">Canine roundworm</name>
    <dbReference type="NCBI Taxonomy" id="6265"/>
    <lineage>
        <taxon>Eukaryota</taxon>
        <taxon>Metazoa</taxon>
        <taxon>Ecdysozoa</taxon>
        <taxon>Nematoda</taxon>
        <taxon>Chromadorea</taxon>
        <taxon>Rhabditida</taxon>
        <taxon>Spirurina</taxon>
        <taxon>Ascaridomorpha</taxon>
        <taxon>Ascaridoidea</taxon>
        <taxon>Toxocaridae</taxon>
        <taxon>Toxocara</taxon>
    </lineage>
</organism>
<dbReference type="AlphaFoldDB" id="A0A183V599"/>
<keyword evidence="3 4" id="KW-0418">Kinase</keyword>
<dbReference type="PANTHER" id="PTHR12400:SF21">
    <property type="entry name" value="KINASE"/>
    <property type="match status" value="1"/>
</dbReference>
<dbReference type="Proteomes" id="UP000050794">
    <property type="component" value="Unassembled WGS sequence"/>
</dbReference>
<dbReference type="WBParaSite" id="TCNE_0001592001-mRNA-1">
    <property type="protein sequence ID" value="TCNE_0001592001-mRNA-1"/>
    <property type="gene ID" value="TCNE_0001592001"/>
</dbReference>
<name>A0A183V599_TOXCA</name>
<evidence type="ECO:0000256" key="4">
    <source>
        <dbReference type="RuleBase" id="RU363090"/>
    </source>
</evidence>
<evidence type="ECO:0000313" key="5">
    <source>
        <dbReference type="EMBL" id="VDM47240.1"/>
    </source>
</evidence>
<dbReference type="GO" id="GO:0005634">
    <property type="term" value="C:nucleus"/>
    <property type="evidence" value="ECO:0007669"/>
    <property type="project" value="TreeGrafter"/>
</dbReference>
<keyword evidence="6" id="KW-1185">Reference proteome</keyword>
<dbReference type="PANTHER" id="PTHR12400">
    <property type="entry name" value="INOSITOL POLYPHOSPHATE KINASE"/>
    <property type="match status" value="1"/>
</dbReference>
<evidence type="ECO:0000313" key="7">
    <source>
        <dbReference type="WBParaSite" id="TCNE_0001592001-mRNA-1"/>
    </source>
</evidence>
<reference evidence="7" key="1">
    <citation type="submission" date="2016-06" db="UniProtKB">
        <authorList>
            <consortium name="WormBaseParasite"/>
        </authorList>
    </citation>
    <scope>IDENTIFICATION</scope>
</reference>
<reference evidence="5 6" key="2">
    <citation type="submission" date="2018-11" db="EMBL/GenBank/DDBJ databases">
        <authorList>
            <consortium name="Pathogen Informatics"/>
        </authorList>
    </citation>
    <scope>NUCLEOTIDE SEQUENCE [LARGE SCALE GENOMIC DNA]</scope>
</reference>
<evidence type="ECO:0000256" key="2">
    <source>
        <dbReference type="ARBA" id="ARBA00022679"/>
    </source>
</evidence>
<dbReference type="InterPro" id="IPR005522">
    <property type="entry name" value="IPK"/>
</dbReference>
<protein>
    <recommendedName>
        <fullName evidence="4">Kinase</fullName>
        <ecNumber evidence="4">2.7.-.-</ecNumber>
    </recommendedName>
</protein>
<accession>A0A183V599</accession>
<keyword evidence="2 4" id="KW-0808">Transferase</keyword>
<evidence type="ECO:0000256" key="3">
    <source>
        <dbReference type="ARBA" id="ARBA00022777"/>
    </source>
</evidence>
<comment type="similarity">
    <text evidence="1 4">Belongs to the inositol phosphokinase (IPK) family.</text>
</comment>
<dbReference type="GO" id="GO:0000828">
    <property type="term" value="F:inositol hexakisphosphate kinase activity"/>
    <property type="evidence" value="ECO:0007669"/>
    <property type="project" value="TreeGrafter"/>
</dbReference>
<dbReference type="Gene3D" id="3.30.470.160">
    <property type="entry name" value="Inositol polyphosphate kinase"/>
    <property type="match status" value="1"/>
</dbReference>
<dbReference type="GO" id="GO:0046854">
    <property type="term" value="P:phosphatidylinositol phosphate biosynthetic process"/>
    <property type="evidence" value="ECO:0007669"/>
    <property type="project" value="TreeGrafter"/>
</dbReference>
<dbReference type="GO" id="GO:0005737">
    <property type="term" value="C:cytoplasm"/>
    <property type="evidence" value="ECO:0007669"/>
    <property type="project" value="TreeGrafter"/>
</dbReference>
<dbReference type="Pfam" id="PF03770">
    <property type="entry name" value="IPK"/>
    <property type="match status" value="1"/>
</dbReference>
<sequence length="295" mass="33798">MVANDILNSGRFHRVKPESQLLVMKKATSSDDLTLCRDSDAVIYLSPFRHQAIFKSAMKADTICAFRNVSMEHKFRDIESGLLNEANPWSVECQMRTQKANKHHNIDAENRYIILENIAHQFRYPCVLDLKMGTRQYGDGVSEKKRLNFLRKCERSTSKKYGVRVGGMQYFDISTSIYQCVNKYYGESLNFYEMRNLLIRFLHCASDSDRCRILRNSVHKKLVQLHKALSGSDGCRLFSASLLIVYDGDPELVSANSDNKAVEQLTSISESEVEKIRDLIRKFSLGGSALSFDFF</sequence>
<dbReference type="EMBL" id="UYWY01023195">
    <property type="protein sequence ID" value="VDM47240.1"/>
    <property type="molecule type" value="Genomic_DNA"/>
</dbReference>